<evidence type="ECO:0000256" key="1">
    <source>
        <dbReference type="SAM" id="MobiDB-lite"/>
    </source>
</evidence>
<protein>
    <submittedName>
        <fullName evidence="2">Uncharacterized protein</fullName>
    </submittedName>
</protein>
<accession>W7TTV6</accession>
<proteinExistence type="predicted"/>
<name>W7TTV6_9STRA</name>
<sequence>MVYSHSWSAFFAPPSSVSHVAMRANGGSWFSAHPSSSGSVHTTLLEKTRSQQSQRRQQKSIVGEEQSSSHHRRDLLRKALAFGGLLLGNTAVQTLSPWRQPLHLVTRFTDPASASELGGGMPQFEAQAMSTGRAAEFIKQHCQGILRAYNETGATPVFLYRGENINRPTLLKCPPDLMDVNTYQEGKEAAAFFAKMEEAMEGLPVRPSLGHLATSDMRSAAAWGTPCSVWPLGNELHYAWLRDAKAFWPVRAEKRDISVDDIRACVKREIQVDQNLDMAVKMGHEVMLSTGEFGFLVVPVAYEREVRARLGLGYE</sequence>
<feature type="region of interest" description="Disordered" evidence="1">
    <location>
        <begin position="31"/>
        <end position="72"/>
    </location>
</feature>
<gene>
    <name evidence="2" type="ORF">Naga_100040g46</name>
</gene>
<comment type="caution">
    <text evidence="2">The sequence shown here is derived from an EMBL/GenBank/DDBJ whole genome shotgun (WGS) entry which is preliminary data.</text>
</comment>
<feature type="compositionally biased region" description="Polar residues" evidence="1">
    <location>
        <begin position="33"/>
        <end position="42"/>
    </location>
</feature>
<reference evidence="2 3" key="1">
    <citation type="journal article" date="2014" name="Mol. Plant">
        <title>Chromosome Scale Genome Assembly and Transcriptome Profiling of Nannochloropsis gaditana in Nitrogen Depletion.</title>
        <authorList>
            <person name="Corteggiani Carpinelli E."/>
            <person name="Telatin A."/>
            <person name="Vitulo N."/>
            <person name="Forcato C."/>
            <person name="D'Angelo M."/>
            <person name="Schiavon R."/>
            <person name="Vezzi A."/>
            <person name="Giacometti G.M."/>
            <person name="Morosinotto T."/>
            <person name="Valle G."/>
        </authorList>
    </citation>
    <scope>NUCLEOTIDE SEQUENCE [LARGE SCALE GENOMIC DNA]</scope>
    <source>
        <strain evidence="2 3">B-31</strain>
    </source>
</reference>
<keyword evidence="3" id="KW-1185">Reference proteome</keyword>
<evidence type="ECO:0000313" key="2">
    <source>
        <dbReference type="EMBL" id="EWM24026.1"/>
    </source>
</evidence>
<dbReference type="EMBL" id="AZIL01001410">
    <property type="protein sequence ID" value="EWM24026.1"/>
    <property type="molecule type" value="Genomic_DNA"/>
</dbReference>
<dbReference type="OrthoDB" id="48965at2759"/>
<evidence type="ECO:0000313" key="3">
    <source>
        <dbReference type="Proteomes" id="UP000019335"/>
    </source>
</evidence>
<dbReference type="Proteomes" id="UP000019335">
    <property type="component" value="Chromosome 15"/>
</dbReference>
<organism evidence="2 3">
    <name type="scientific">Nannochloropsis gaditana</name>
    <dbReference type="NCBI Taxonomy" id="72520"/>
    <lineage>
        <taxon>Eukaryota</taxon>
        <taxon>Sar</taxon>
        <taxon>Stramenopiles</taxon>
        <taxon>Ochrophyta</taxon>
        <taxon>Eustigmatophyceae</taxon>
        <taxon>Eustigmatales</taxon>
        <taxon>Monodopsidaceae</taxon>
        <taxon>Nannochloropsis</taxon>
    </lineage>
</organism>
<dbReference type="AlphaFoldDB" id="W7TTV6"/>